<dbReference type="SUPFAM" id="SSF56436">
    <property type="entry name" value="C-type lectin-like"/>
    <property type="match status" value="1"/>
</dbReference>
<dbReference type="EMBL" id="VLKN01000003">
    <property type="protein sequence ID" value="TWI03834.1"/>
    <property type="molecule type" value="Genomic_DNA"/>
</dbReference>
<dbReference type="Proteomes" id="UP000315167">
    <property type="component" value="Unassembled WGS sequence"/>
</dbReference>
<dbReference type="InterPro" id="IPR016187">
    <property type="entry name" value="CTDL_fold"/>
</dbReference>
<evidence type="ECO:0000313" key="2">
    <source>
        <dbReference type="EMBL" id="TWI03834.1"/>
    </source>
</evidence>
<sequence>MHGDAKRHAWRLLADANWRHPLGRGSDLRGLEDHPVVHVAYADAQAYARWAGKELPTEAQWEFAARATSQDEYPWGAELTPGGAYMANTWQGSFPNENTAEDGYLRTSPVGSYPPNLFGIFDMIGNVWEWTADFWSPRHDRPRTHTIRRNPKITNAVESCLMFGANGQVPRRVLKGGSHLCDPHHSPRYRPPARLARAIDNPAGDIGFRCVCSATSGT</sequence>
<organism evidence="2 3">
    <name type="scientific">Luteimonas cucumeris</name>
    <dbReference type="NCBI Taxonomy" id="985012"/>
    <lineage>
        <taxon>Bacteria</taxon>
        <taxon>Pseudomonadati</taxon>
        <taxon>Pseudomonadota</taxon>
        <taxon>Gammaproteobacteria</taxon>
        <taxon>Lysobacterales</taxon>
        <taxon>Lysobacteraceae</taxon>
        <taxon>Luteimonas</taxon>
    </lineage>
</organism>
<evidence type="ECO:0000313" key="3">
    <source>
        <dbReference type="Proteomes" id="UP000315167"/>
    </source>
</evidence>
<comment type="caution">
    <text evidence="2">The sequence shown here is derived from an EMBL/GenBank/DDBJ whole genome shotgun (WGS) entry which is preliminary data.</text>
</comment>
<dbReference type="PANTHER" id="PTHR23150:SF19">
    <property type="entry name" value="FORMYLGLYCINE-GENERATING ENZYME"/>
    <property type="match status" value="1"/>
</dbReference>
<dbReference type="Pfam" id="PF03781">
    <property type="entry name" value="FGE-sulfatase"/>
    <property type="match status" value="1"/>
</dbReference>
<accession>A0A562L8N5</accession>
<gene>
    <name evidence="2" type="ORF">IP90_01650</name>
</gene>
<dbReference type="AlphaFoldDB" id="A0A562L8N5"/>
<feature type="domain" description="Sulfatase-modifying factor enzyme-like" evidence="1">
    <location>
        <begin position="7"/>
        <end position="211"/>
    </location>
</feature>
<dbReference type="Gene3D" id="3.90.1580.10">
    <property type="entry name" value="paralog of FGE (formylglycine-generating enzyme)"/>
    <property type="match status" value="1"/>
</dbReference>
<dbReference type="InterPro" id="IPR042095">
    <property type="entry name" value="SUMF_sf"/>
</dbReference>
<dbReference type="InterPro" id="IPR051043">
    <property type="entry name" value="Sulfatase_Mod_Factor_Kinase"/>
</dbReference>
<dbReference type="InterPro" id="IPR005532">
    <property type="entry name" value="SUMF_dom"/>
</dbReference>
<dbReference type="PANTHER" id="PTHR23150">
    <property type="entry name" value="SULFATASE MODIFYING FACTOR 1, 2"/>
    <property type="match status" value="1"/>
</dbReference>
<name>A0A562L8N5_9GAMM</name>
<proteinExistence type="predicted"/>
<dbReference type="GO" id="GO:0120147">
    <property type="term" value="F:formylglycine-generating oxidase activity"/>
    <property type="evidence" value="ECO:0007669"/>
    <property type="project" value="TreeGrafter"/>
</dbReference>
<reference evidence="2 3" key="1">
    <citation type="journal article" date="2015" name="Stand. Genomic Sci.">
        <title>Genomic Encyclopedia of Bacterial and Archaeal Type Strains, Phase III: the genomes of soil and plant-associated and newly described type strains.</title>
        <authorList>
            <person name="Whitman W.B."/>
            <person name="Woyke T."/>
            <person name="Klenk H.P."/>
            <person name="Zhou Y."/>
            <person name="Lilburn T.G."/>
            <person name="Beck B.J."/>
            <person name="De Vos P."/>
            <person name="Vandamme P."/>
            <person name="Eisen J.A."/>
            <person name="Garrity G."/>
            <person name="Hugenholtz P."/>
            <person name="Kyrpides N.C."/>
        </authorList>
    </citation>
    <scope>NUCLEOTIDE SEQUENCE [LARGE SCALE GENOMIC DNA]</scope>
    <source>
        <strain evidence="2 3">CGMCC 1.10821</strain>
    </source>
</reference>
<protein>
    <submittedName>
        <fullName evidence="2">Sulfatase-modifying factor enzyme 1</fullName>
    </submittedName>
</protein>
<evidence type="ECO:0000259" key="1">
    <source>
        <dbReference type="Pfam" id="PF03781"/>
    </source>
</evidence>
<keyword evidence="3" id="KW-1185">Reference proteome</keyword>